<organism evidence="2 3">
    <name type="scientific">Helianthus annuus</name>
    <name type="common">Common sunflower</name>
    <dbReference type="NCBI Taxonomy" id="4232"/>
    <lineage>
        <taxon>Eukaryota</taxon>
        <taxon>Viridiplantae</taxon>
        <taxon>Streptophyta</taxon>
        <taxon>Embryophyta</taxon>
        <taxon>Tracheophyta</taxon>
        <taxon>Spermatophyta</taxon>
        <taxon>Magnoliopsida</taxon>
        <taxon>eudicotyledons</taxon>
        <taxon>Gunneridae</taxon>
        <taxon>Pentapetalae</taxon>
        <taxon>asterids</taxon>
        <taxon>campanulids</taxon>
        <taxon>Asterales</taxon>
        <taxon>Asteraceae</taxon>
        <taxon>Asteroideae</taxon>
        <taxon>Heliantheae alliance</taxon>
        <taxon>Heliantheae</taxon>
        <taxon>Helianthus</taxon>
    </lineage>
</organism>
<feature type="transmembrane region" description="Helical" evidence="1">
    <location>
        <begin position="121"/>
        <end position="141"/>
    </location>
</feature>
<feature type="transmembrane region" description="Helical" evidence="1">
    <location>
        <begin position="28"/>
        <end position="50"/>
    </location>
</feature>
<dbReference type="AlphaFoldDB" id="A0A251RYB2"/>
<evidence type="ECO:0000313" key="3">
    <source>
        <dbReference type="Proteomes" id="UP000215914"/>
    </source>
</evidence>
<keyword evidence="1" id="KW-1133">Transmembrane helix</keyword>
<dbReference type="InParanoid" id="A0A251RYB2"/>
<accession>A0A251RYB2</accession>
<dbReference type="EMBL" id="CM007905">
    <property type="protein sequence ID" value="OTF91193.1"/>
    <property type="molecule type" value="Genomic_DNA"/>
</dbReference>
<evidence type="ECO:0000256" key="1">
    <source>
        <dbReference type="SAM" id="Phobius"/>
    </source>
</evidence>
<name>A0A251RYB2_HELAN</name>
<keyword evidence="1" id="KW-0812">Transmembrane</keyword>
<proteinExistence type="predicted"/>
<gene>
    <name evidence="2" type="ORF">HannXRQ_Chr16g0508031</name>
</gene>
<evidence type="ECO:0000313" key="2">
    <source>
        <dbReference type="EMBL" id="OTF91193.1"/>
    </source>
</evidence>
<protein>
    <submittedName>
        <fullName evidence="2">Uncharacterized protein</fullName>
    </submittedName>
</protein>
<keyword evidence="3" id="KW-1185">Reference proteome</keyword>
<sequence>MLSIYFFFLFSHSGHVKKKKQCDGARLIISATAGIIVGYLIGINFPYVALTKVEFLATLANPVAYCQLCCNARRLLKAAKEIENQRLWWSCYSTAAIEGWGVIDWRNWFGKKHQAGSMEKWLWYGKTAGSFGCIVWGLGFADH</sequence>
<keyword evidence="1" id="KW-0472">Membrane</keyword>
<dbReference type="Proteomes" id="UP000215914">
    <property type="component" value="Chromosome 16"/>
</dbReference>
<reference evidence="3" key="1">
    <citation type="journal article" date="2017" name="Nature">
        <title>The sunflower genome provides insights into oil metabolism, flowering and Asterid evolution.</title>
        <authorList>
            <person name="Badouin H."/>
            <person name="Gouzy J."/>
            <person name="Grassa C.J."/>
            <person name="Murat F."/>
            <person name="Staton S.E."/>
            <person name="Cottret L."/>
            <person name="Lelandais-Briere C."/>
            <person name="Owens G.L."/>
            <person name="Carrere S."/>
            <person name="Mayjonade B."/>
            <person name="Legrand L."/>
            <person name="Gill N."/>
            <person name="Kane N.C."/>
            <person name="Bowers J.E."/>
            <person name="Hubner S."/>
            <person name="Bellec A."/>
            <person name="Berard A."/>
            <person name="Berges H."/>
            <person name="Blanchet N."/>
            <person name="Boniface M.C."/>
            <person name="Brunel D."/>
            <person name="Catrice O."/>
            <person name="Chaidir N."/>
            <person name="Claudel C."/>
            <person name="Donnadieu C."/>
            <person name="Faraut T."/>
            <person name="Fievet G."/>
            <person name="Helmstetter N."/>
            <person name="King M."/>
            <person name="Knapp S.J."/>
            <person name="Lai Z."/>
            <person name="Le Paslier M.C."/>
            <person name="Lippi Y."/>
            <person name="Lorenzon L."/>
            <person name="Mandel J.R."/>
            <person name="Marage G."/>
            <person name="Marchand G."/>
            <person name="Marquand E."/>
            <person name="Bret-Mestries E."/>
            <person name="Morien E."/>
            <person name="Nambeesan S."/>
            <person name="Nguyen T."/>
            <person name="Pegot-Espagnet P."/>
            <person name="Pouilly N."/>
            <person name="Raftis F."/>
            <person name="Sallet E."/>
            <person name="Schiex T."/>
            <person name="Thomas J."/>
            <person name="Vandecasteele C."/>
            <person name="Vares D."/>
            <person name="Vear F."/>
            <person name="Vautrin S."/>
            <person name="Crespi M."/>
            <person name="Mangin B."/>
            <person name="Burke J.M."/>
            <person name="Salse J."/>
            <person name="Munos S."/>
            <person name="Vincourt P."/>
            <person name="Rieseberg L.H."/>
            <person name="Langlade N.B."/>
        </authorList>
    </citation>
    <scope>NUCLEOTIDE SEQUENCE [LARGE SCALE GENOMIC DNA]</scope>
    <source>
        <strain evidence="3">cv. SF193</strain>
    </source>
</reference>